<accession>A0ABW6BNS7</accession>
<dbReference type="Proteomes" id="UP001597641">
    <property type="component" value="Unassembled WGS sequence"/>
</dbReference>
<name>A0ABW6BNS7_9BACT</name>
<gene>
    <name evidence="1" type="ORF">ACFS7Z_03450</name>
</gene>
<organism evidence="1 2">
    <name type="scientific">Pontibacter toksunensis</name>
    <dbReference type="NCBI Taxonomy" id="1332631"/>
    <lineage>
        <taxon>Bacteria</taxon>
        <taxon>Pseudomonadati</taxon>
        <taxon>Bacteroidota</taxon>
        <taxon>Cytophagia</taxon>
        <taxon>Cytophagales</taxon>
        <taxon>Hymenobacteraceae</taxon>
        <taxon>Pontibacter</taxon>
    </lineage>
</organism>
<evidence type="ECO:0000313" key="1">
    <source>
        <dbReference type="EMBL" id="MFD2999405.1"/>
    </source>
</evidence>
<evidence type="ECO:0000313" key="2">
    <source>
        <dbReference type="Proteomes" id="UP001597641"/>
    </source>
</evidence>
<keyword evidence="2" id="KW-1185">Reference proteome</keyword>
<sequence>MSMTFDVPDYLFISLKEEEKLLHMKWLRNVVSEEYRAGIKVVKEIILHHKVELWLIDSRLIDSILFADQQWIKREIAPLIKLSNLQRIARVLTDDIFNYISFENMIEEVKEEHDISLDLAQFSSLEAAFDWLRMD</sequence>
<dbReference type="RefSeq" id="WP_377480956.1">
    <property type="nucleotide sequence ID" value="NZ_JBHUOX010000002.1"/>
</dbReference>
<protein>
    <recommendedName>
        <fullName evidence="3">STAS/SEC14 domain-containing protein</fullName>
    </recommendedName>
</protein>
<dbReference type="EMBL" id="JBHUOX010000002">
    <property type="protein sequence ID" value="MFD2999405.1"/>
    <property type="molecule type" value="Genomic_DNA"/>
</dbReference>
<reference evidence="2" key="1">
    <citation type="journal article" date="2019" name="Int. J. Syst. Evol. Microbiol.">
        <title>The Global Catalogue of Microorganisms (GCM) 10K type strain sequencing project: providing services to taxonomists for standard genome sequencing and annotation.</title>
        <authorList>
            <consortium name="The Broad Institute Genomics Platform"/>
            <consortium name="The Broad Institute Genome Sequencing Center for Infectious Disease"/>
            <person name="Wu L."/>
            <person name="Ma J."/>
        </authorList>
    </citation>
    <scope>NUCLEOTIDE SEQUENCE [LARGE SCALE GENOMIC DNA]</scope>
    <source>
        <strain evidence="2">KCTC 23984</strain>
    </source>
</reference>
<proteinExistence type="predicted"/>
<comment type="caution">
    <text evidence="1">The sequence shown here is derived from an EMBL/GenBank/DDBJ whole genome shotgun (WGS) entry which is preliminary data.</text>
</comment>
<evidence type="ECO:0008006" key="3">
    <source>
        <dbReference type="Google" id="ProtNLM"/>
    </source>
</evidence>